<evidence type="ECO:0000256" key="1">
    <source>
        <dbReference type="SAM" id="MobiDB-lite"/>
    </source>
</evidence>
<evidence type="ECO:0000313" key="3">
    <source>
        <dbReference type="Proteomes" id="UP000008144"/>
    </source>
</evidence>
<dbReference type="EMBL" id="EAAA01001443">
    <property type="status" value="NOT_ANNOTATED_CDS"/>
    <property type="molecule type" value="Genomic_DNA"/>
</dbReference>
<proteinExistence type="predicted"/>
<protein>
    <submittedName>
        <fullName evidence="2">Uncharacterized protein</fullName>
    </submittedName>
</protein>
<dbReference type="Pfam" id="PF15123">
    <property type="entry name" value="DUF4562"/>
    <property type="match status" value="1"/>
</dbReference>
<keyword evidence="3" id="KW-1185">Reference proteome</keyword>
<dbReference type="RefSeq" id="XP_002127922.1">
    <property type="nucleotide sequence ID" value="XM_002127886.3"/>
</dbReference>
<reference evidence="3" key="1">
    <citation type="journal article" date="2002" name="Science">
        <title>The draft genome of Ciona intestinalis: insights into chordate and vertebrate origins.</title>
        <authorList>
            <person name="Dehal P."/>
            <person name="Satou Y."/>
            <person name="Campbell R.K."/>
            <person name="Chapman J."/>
            <person name="Degnan B."/>
            <person name="De Tomaso A."/>
            <person name="Davidson B."/>
            <person name="Di Gregorio A."/>
            <person name="Gelpke M."/>
            <person name="Goodstein D.M."/>
            <person name="Harafuji N."/>
            <person name="Hastings K.E."/>
            <person name="Ho I."/>
            <person name="Hotta K."/>
            <person name="Huang W."/>
            <person name="Kawashima T."/>
            <person name="Lemaire P."/>
            <person name="Martinez D."/>
            <person name="Meinertzhagen I.A."/>
            <person name="Necula S."/>
            <person name="Nonaka M."/>
            <person name="Putnam N."/>
            <person name="Rash S."/>
            <person name="Saiga H."/>
            <person name="Satake M."/>
            <person name="Terry A."/>
            <person name="Yamada L."/>
            <person name="Wang H.G."/>
            <person name="Awazu S."/>
            <person name="Azumi K."/>
            <person name="Boore J."/>
            <person name="Branno M."/>
            <person name="Chin-Bow S."/>
            <person name="DeSantis R."/>
            <person name="Doyle S."/>
            <person name="Francino P."/>
            <person name="Keys D.N."/>
            <person name="Haga S."/>
            <person name="Hayashi H."/>
            <person name="Hino K."/>
            <person name="Imai K.S."/>
            <person name="Inaba K."/>
            <person name="Kano S."/>
            <person name="Kobayashi K."/>
            <person name="Kobayashi M."/>
            <person name="Lee B.I."/>
            <person name="Makabe K.W."/>
            <person name="Manohar C."/>
            <person name="Matassi G."/>
            <person name="Medina M."/>
            <person name="Mochizuki Y."/>
            <person name="Mount S."/>
            <person name="Morishita T."/>
            <person name="Miura S."/>
            <person name="Nakayama A."/>
            <person name="Nishizaka S."/>
            <person name="Nomoto H."/>
            <person name="Ohta F."/>
            <person name="Oishi K."/>
            <person name="Rigoutsos I."/>
            <person name="Sano M."/>
            <person name="Sasaki A."/>
            <person name="Sasakura Y."/>
            <person name="Shoguchi E."/>
            <person name="Shin-i T."/>
            <person name="Spagnuolo A."/>
            <person name="Stainier D."/>
            <person name="Suzuki M.M."/>
            <person name="Tassy O."/>
            <person name="Takatori N."/>
            <person name="Tokuoka M."/>
            <person name="Yagi K."/>
            <person name="Yoshizaki F."/>
            <person name="Wada S."/>
            <person name="Zhang C."/>
            <person name="Hyatt P.D."/>
            <person name="Larimer F."/>
            <person name="Detter C."/>
            <person name="Doggett N."/>
            <person name="Glavina T."/>
            <person name="Hawkins T."/>
            <person name="Richardson P."/>
            <person name="Lucas S."/>
            <person name="Kohara Y."/>
            <person name="Levine M."/>
            <person name="Satoh N."/>
            <person name="Rokhsar D.S."/>
        </authorList>
    </citation>
    <scope>NUCLEOTIDE SEQUENCE [LARGE SCALE GENOMIC DNA]</scope>
</reference>
<reference evidence="2" key="2">
    <citation type="journal article" date="2008" name="Genome Biol.">
        <title>Improved genome assembly and evidence-based global gene model set for the chordate Ciona intestinalis: new insight into intron and operon populations.</title>
        <authorList>
            <person name="Satou Y."/>
            <person name="Mineta K."/>
            <person name="Ogasawara M."/>
            <person name="Sasakura Y."/>
            <person name="Shoguchi E."/>
            <person name="Ueno K."/>
            <person name="Yamada L."/>
            <person name="Matsumoto J."/>
            <person name="Wasserscheid J."/>
            <person name="Dewar K."/>
            <person name="Wiley G.B."/>
            <person name="Macmil S.L."/>
            <person name="Roe B.A."/>
            <person name="Zeller R.W."/>
            <person name="Hastings K.E."/>
            <person name="Lemaire P."/>
            <person name="Lindquist E."/>
            <person name="Endo T."/>
            <person name="Hotta K."/>
            <person name="Inaba K."/>
        </authorList>
    </citation>
    <scope>NUCLEOTIDE SEQUENCE [LARGE SCALE GENOMIC DNA]</scope>
    <source>
        <strain evidence="2">wild type</strain>
    </source>
</reference>
<feature type="compositionally biased region" description="Low complexity" evidence="1">
    <location>
        <begin position="10"/>
        <end position="22"/>
    </location>
</feature>
<organism evidence="2 3">
    <name type="scientific">Ciona intestinalis</name>
    <name type="common">Transparent sea squirt</name>
    <name type="synonym">Ascidia intestinalis</name>
    <dbReference type="NCBI Taxonomy" id="7719"/>
    <lineage>
        <taxon>Eukaryota</taxon>
        <taxon>Metazoa</taxon>
        <taxon>Chordata</taxon>
        <taxon>Tunicata</taxon>
        <taxon>Ascidiacea</taxon>
        <taxon>Phlebobranchia</taxon>
        <taxon>Cionidae</taxon>
        <taxon>Ciona</taxon>
    </lineage>
</organism>
<dbReference type="Proteomes" id="UP000008144">
    <property type="component" value="Chromosome 2"/>
</dbReference>
<dbReference type="OrthoDB" id="6140842at2759"/>
<dbReference type="PANTHER" id="PTHR34833">
    <property type="entry name" value="GENE, 17359-RELATED"/>
    <property type="match status" value="1"/>
</dbReference>
<accession>A0A1W2WHT8</accession>
<dbReference type="KEGG" id="cin:100179411"/>
<feature type="region of interest" description="Disordered" evidence="1">
    <location>
        <begin position="1"/>
        <end position="32"/>
    </location>
</feature>
<reference evidence="2" key="4">
    <citation type="submission" date="2025-09" db="UniProtKB">
        <authorList>
            <consortium name="Ensembl"/>
        </authorList>
    </citation>
    <scope>IDENTIFICATION</scope>
</reference>
<dbReference type="PANTHER" id="PTHR34833:SF1">
    <property type="entry name" value="GENE, 17359-RELATED"/>
    <property type="match status" value="1"/>
</dbReference>
<dbReference type="InParanoid" id="H2XSZ7"/>
<dbReference type="InterPro" id="IPR027814">
    <property type="entry name" value="DUF4562"/>
</dbReference>
<name>H2XSZ7_CIOIN</name>
<reference evidence="2" key="3">
    <citation type="submission" date="2025-08" db="UniProtKB">
        <authorList>
            <consortium name="Ensembl"/>
        </authorList>
    </citation>
    <scope>IDENTIFICATION</scope>
</reference>
<gene>
    <name evidence="2" type="primary">LOC100179411</name>
</gene>
<sequence>MGVIPRPVQSACSSRTSGSSGSIDDVTKRYNYPSSIKPTGRRMLYTGPSGALNHRVKVEEQGRYIGIAPLSREITSGAEYLYRPCTSSAPKCEMRHKRVGEIGWNVTTLLRNSVLPVVISPGRR</sequence>
<dbReference type="HOGENOM" id="CLU_2003090_0_0_1"/>
<dbReference type="AlphaFoldDB" id="H2XSZ7"/>
<accession>H2XSZ7</accession>
<evidence type="ECO:0000313" key="2">
    <source>
        <dbReference type="Ensembl" id="ENSCINP00000032781.1"/>
    </source>
</evidence>
<dbReference type="Ensembl" id="ENSCINT00000034289.1">
    <property type="protein sequence ID" value="ENSCINP00000032781.1"/>
    <property type="gene ID" value="ENSCING00000018519.1"/>
</dbReference>
<dbReference type="GeneID" id="100179411"/>